<name>A0ABS2NY82_9BACI</name>
<gene>
    <name evidence="2" type="ORF">JOC95_001475</name>
</gene>
<feature type="transmembrane region" description="Helical" evidence="1">
    <location>
        <begin position="62"/>
        <end position="80"/>
    </location>
</feature>
<comment type="caution">
    <text evidence="2">The sequence shown here is derived from an EMBL/GenBank/DDBJ whole genome shotgun (WGS) entry which is preliminary data.</text>
</comment>
<keyword evidence="1" id="KW-1133">Transmembrane helix</keyword>
<sequence length="210" mass="22874">MNGTAHTAIGAAAGFVVANTYQFEPTSMETIILVGLGGVAGLIPDLDIDGTLRGRITLSHKVTRTVAQVIGVLMILYSLYEGTYMERLRGIGIGALMLIVSSFIKQKHMLTISGIGVLIGGVSLQELWMILFGAYIIIASFVSHRSYTHSIVGIIFFGFIAFHLESSLQYEGVFYTCLAAYISHLVADLRILPFNKRGIKLFLPISSKEL</sequence>
<dbReference type="EMBL" id="JAFBED010000003">
    <property type="protein sequence ID" value="MBM7619623.1"/>
    <property type="molecule type" value="Genomic_DNA"/>
</dbReference>
<organism evidence="2 3">
    <name type="scientific">Sutcliffiella tianshenii</name>
    <dbReference type="NCBI Taxonomy" id="1463404"/>
    <lineage>
        <taxon>Bacteria</taxon>
        <taxon>Bacillati</taxon>
        <taxon>Bacillota</taxon>
        <taxon>Bacilli</taxon>
        <taxon>Bacillales</taxon>
        <taxon>Bacillaceae</taxon>
        <taxon>Sutcliffiella</taxon>
    </lineage>
</organism>
<protein>
    <submittedName>
        <fullName evidence="2">Inner membrane protein</fullName>
    </submittedName>
</protein>
<accession>A0ABS2NY82</accession>
<reference evidence="2 3" key="1">
    <citation type="submission" date="2021-01" db="EMBL/GenBank/DDBJ databases">
        <title>Genomic Encyclopedia of Type Strains, Phase IV (KMG-IV): sequencing the most valuable type-strain genomes for metagenomic binning, comparative biology and taxonomic classification.</title>
        <authorList>
            <person name="Goeker M."/>
        </authorList>
    </citation>
    <scope>NUCLEOTIDE SEQUENCE [LARGE SCALE GENOMIC DNA]</scope>
    <source>
        <strain evidence="2 3">DSM 25879</strain>
    </source>
</reference>
<dbReference type="InterPro" id="IPR007404">
    <property type="entry name" value="YdjM-like"/>
</dbReference>
<feature type="transmembrane region" description="Helical" evidence="1">
    <location>
        <begin position="116"/>
        <end position="141"/>
    </location>
</feature>
<proteinExistence type="predicted"/>
<keyword evidence="3" id="KW-1185">Reference proteome</keyword>
<evidence type="ECO:0000256" key="1">
    <source>
        <dbReference type="SAM" id="Phobius"/>
    </source>
</evidence>
<dbReference type="Proteomes" id="UP000737402">
    <property type="component" value="Unassembled WGS sequence"/>
</dbReference>
<feature type="transmembrane region" description="Helical" evidence="1">
    <location>
        <begin position="86"/>
        <end position="104"/>
    </location>
</feature>
<evidence type="ECO:0000313" key="3">
    <source>
        <dbReference type="Proteomes" id="UP000737402"/>
    </source>
</evidence>
<feature type="transmembrane region" description="Helical" evidence="1">
    <location>
        <begin position="147"/>
        <end position="164"/>
    </location>
</feature>
<evidence type="ECO:0000313" key="2">
    <source>
        <dbReference type="EMBL" id="MBM7619623.1"/>
    </source>
</evidence>
<keyword evidence="1" id="KW-0472">Membrane</keyword>
<keyword evidence="1" id="KW-0812">Transmembrane</keyword>
<dbReference type="Pfam" id="PF04307">
    <property type="entry name" value="YdjM"/>
    <property type="match status" value="1"/>
</dbReference>
<dbReference type="RefSeq" id="WP_204414790.1">
    <property type="nucleotide sequence ID" value="NZ_JAFBED010000003.1"/>
</dbReference>